<name>A0A0C2CM84_9BILA</name>
<proteinExistence type="predicted"/>
<reference evidence="1 2" key="1">
    <citation type="submission" date="2013-12" db="EMBL/GenBank/DDBJ databases">
        <title>Draft genome of the parsitic nematode Ancylostoma duodenale.</title>
        <authorList>
            <person name="Mitreva M."/>
        </authorList>
    </citation>
    <scope>NUCLEOTIDE SEQUENCE [LARGE SCALE GENOMIC DNA]</scope>
    <source>
        <strain evidence="1 2">Zhejiang</strain>
    </source>
</reference>
<organism evidence="1 2">
    <name type="scientific">Ancylostoma duodenale</name>
    <dbReference type="NCBI Taxonomy" id="51022"/>
    <lineage>
        <taxon>Eukaryota</taxon>
        <taxon>Metazoa</taxon>
        <taxon>Ecdysozoa</taxon>
        <taxon>Nematoda</taxon>
        <taxon>Chromadorea</taxon>
        <taxon>Rhabditida</taxon>
        <taxon>Rhabditina</taxon>
        <taxon>Rhabditomorpha</taxon>
        <taxon>Strongyloidea</taxon>
        <taxon>Ancylostomatidae</taxon>
        <taxon>Ancylostomatinae</taxon>
        <taxon>Ancylostoma</taxon>
    </lineage>
</organism>
<dbReference type="AlphaFoldDB" id="A0A0C2CM84"/>
<gene>
    <name evidence="1" type="ORF">ANCDUO_12096</name>
</gene>
<evidence type="ECO:0000313" key="2">
    <source>
        <dbReference type="Proteomes" id="UP000054047"/>
    </source>
</evidence>
<dbReference type="EMBL" id="KN734038">
    <property type="protein sequence ID" value="KIH57708.1"/>
    <property type="molecule type" value="Genomic_DNA"/>
</dbReference>
<sequence length="65" mass="7503">MTRKLARSRFSTMNRQLERHQVRCSLEVRKIPIVPEEHNAQIGTCAIESPNFAVPIGWFPTVLLQ</sequence>
<protein>
    <submittedName>
        <fullName evidence="1">Uncharacterized protein</fullName>
    </submittedName>
</protein>
<keyword evidence="2" id="KW-1185">Reference proteome</keyword>
<dbReference type="Proteomes" id="UP000054047">
    <property type="component" value="Unassembled WGS sequence"/>
</dbReference>
<accession>A0A0C2CM84</accession>
<evidence type="ECO:0000313" key="1">
    <source>
        <dbReference type="EMBL" id="KIH57708.1"/>
    </source>
</evidence>